<dbReference type="InterPro" id="IPR050179">
    <property type="entry name" value="Trans_hexapeptide_repeat"/>
</dbReference>
<evidence type="ECO:0000313" key="4">
    <source>
        <dbReference type="Proteomes" id="UP000703590"/>
    </source>
</evidence>
<comment type="similarity">
    <text evidence="1">Belongs to the transferase hexapeptide repeat family.</text>
</comment>
<reference evidence="3 4" key="2">
    <citation type="submission" date="2021-02" db="EMBL/GenBank/DDBJ databases">
        <title>Sulfurospirillum tamanensis sp. nov.</title>
        <authorList>
            <person name="Frolova A."/>
            <person name="Merkel A."/>
            <person name="Slobodkin A."/>
        </authorList>
    </citation>
    <scope>NUCLEOTIDE SEQUENCE [LARGE SCALE GENOMIC DNA]</scope>
    <source>
        <strain evidence="3 4">T05b</strain>
    </source>
</reference>
<dbReference type="InterPro" id="IPR041561">
    <property type="entry name" value="PglD_N"/>
</dbReference>
<sequence length="201" mass="21744">MNNKEFKIQNSKLNIILIGGGGHCKSVVDVIEQQNIYTILGIIDTKENIGKKVLGYDVIGCDDDLKQFVSTCNYALITVGHITSNALRVRLFNLAKEVGFTLPVIISPLAYVSKHAKLEEGTVVMHHALVNASASVGKNCIINSKALVEHDVHIEEHCHISTGAIINGGVHVKANTFYGSNATCKEYVTIDGFIKAGSIVK</sequence>
<dbReference type="Pfam" id="PF17836">
    <property type="entry name" value="PglD_N"/>
    <property type="match status" value="1"/>
</dbReference>
<dbReference type="RefSeq" id="WP_205458762.1">
    <property type="nucleotide sequence ID" value="NZ_JAFHKK010000009.1"/>
</dbReference>
<reference evidence="4" key="1">
    <citation type="submission" date="2021-02" db="EMBL/GenBank/DDBJ databases">
        <title>Sulfurospirillum tamanensis sp. nov.</title>
        <authorList>
            <person name="Merkel A.Y."/>
        </authorList>
    </citation>
    <scope>NUCLEOTIDE SEQUENCE [LARGE SCALE GENOMIC DNA]</scope>
    <source>
        <strain evidence="4">T05b</strain>
    </source>
</reference>
<dbReference type="Proteomes" id="UP000703590">
    <property type="component" value="Unassembled WGS sequence"/>
</dbReference>
<keyword evidence="4" id="KW-1185">Reference proteome</keyword>
<dbReference type="Gene3D" id="3.40.50.20">
    <property type="match status" value="1"/>
</dbReference>
<dbReference type="SUPFAM" id="SSF51161">
    <property type="entry name" value="Trimeric LpxA-like enzymes"/>
    <property type="match status" value="1"/>
</dbReference>
<feature type="domain" description="PglD N-terminal" evidence="2">
    <location>
        <begin position="14"/>
        <end position="93"/>
    </location>
</feature>
<name>A0ABS2WRF4_9BACT</name>
<proteinExistence type="inferred from homology"/>
<evidence type="ECO:0000256" key="1">
    <source>
        <dbReference type="ARBA" id="ARBA00007274"/>
    </source>
</evidence>
<dbReference type="InterPro" id="IPR020019">
    <property type="entry name" value="AcTrfase_PglD-like"/>
</dbReference>
<organism evidence="3 4">
    <name type="scientific">Sulfurospirillum tamanense</name>
    <dbReference type="NCBI Taxonomy" id="2813362"/>
    <lineage>
        <taxon>Bacteria</taxon>
        <taxon>Pseudomonadati</taxon>
        <taxon>Campylobacterota</taxon>
        <taxon>Epsilonproteobacteria</taxon>
        <taxon>Campylobacterales</taxon>
        <taxon>Sulfurospirillaceae</taxon>
        <taxon>Sulfurospirillum</taxon>
    </lineage>
</organism>
<dbReference type="NCBIfam" id="TIGR03570">
    <property type="entry name" value="NeuD_NnaD"/>
    <property type="match status" value="1"/>
</dbReference>
<gene>
    <name evidence="3" type="ORF">JWV37_05420</name>
</gene>
<dbReference type="CDD" id="cd03360">
    <property type="entry name" value="LbH_AT_putative"/>
    <property type="match status" value="1"/>
</dbReference>
<dbReference type="Gene3D" id="2.160.10.10">
    <property type="entry name" value="Hexapeptide repeat proteins"/>
    <property type="match status" value="1"/>
</dbReference>
<dbReference type="InterPro" id="IPR011004">
    <property type="entry name" value="Trimer_LpxA-like_sf"/>
</dbReference>
<accession>A0ABS2WRF4</accession>
<evidence type="ECO:0000313" key="3">
    <source>
        <dbReference type="EMBL" id="MBN2964210.1"/>
    </source>
</evidence>
<dbReference type="PANTHER" id="PTHR43300">
    <property type="entry name" value="ACETYLTRANSFERASE"/>
    <property type="match status" value="1"/>
</dbReference>
<evidence type="ECO:0000259" key="2">
    <source>
        <dbReference type="Pfam" id="PF17836"/>
    </source>
</evidence>
<protein>
    <submittedName>
        <fullName evidence="3">NeuD/PglB/VioB family sugar acetyltransferase</fullName>
    </submittedName>
</protein>
<reference evidence="3 4" key="3">
    <citation type="submission" date="2021-02" db="EMBL/GenBank/DDBJ databases">
        <authorList>
            <person name="Merkel A.Y."/>
        </authorList>
    </citation>
    <scope>NUCLEOTIDE SEQUENCE [LARGE SCALE GENOMIC DNA]</scope>
    <source>
        <strain evidence="3 4">T05b</strain>
    </source>
</reference>
<dbReference type="PANTHER" id="PTHR43300:SF7">
    <property type="entry name" value="UDP-N-ACETYLBACILLOSAMINE N-ACETYLTRANSFERASE"/>
    <property type="match status" value="1"/>
</dbReference>
<dbReference type="EMBL" id="JAFHKK010000009">
    <property type="protein sequence ID" value="MBN2964210.1"/>
    <property type="molecule type" value="Genomic_DNA"/>
</dbReference>
<comment type="caution">
    <text evidence="3">The sequence shown here is derived from an EMBL/GenBank/DDBJ whole genome shotgun (WGS) entry which is preliminary data.</text>
</comment>